<reference evidence="2 3" key="1">
    <citation type="submission" date="2018-08" db="EMBL/GenBank/DDBJ databases">
        <title>A genome reference for cultivated species of the human gut microbiota.</title>
        <authorList>
            <person name="Zou Y."/>
            <person name="Xue W."/>
            <person name="Luo G."/>
        </authorList>
    </citation>
    <scope>NUCLEOTIDE SEQUENCE [LARGE SCALE GENOMIC DNA]</scope>
    <source>
        <strain evidence="2 3">AF18-14</strain>
    </source>
</reference>
<dbReference type="AlphaFoldDB" id="A0A412QEX1"/>
<evidence type="ECO:0008006" key="4">
    <source>
        <dbReference type="Google" id="ProtNLM"/>
    </source>
</evidence>
<accession>A0A412QEX1</accession>
<organism evidence="2 3">
    <name type="scientific">Phocaeicola vulgatus</name>
    <name type="common">Bacteroides vulgatus</name>
    <dbReference type="NCBI Taxonomy" id="821"/>
    <lineage>
        <taxon>Bacteria</taxon>
        <taxon>Pseudomonadati</taxon>
        <taxon>Bacteroidota</taxon>
        <taxon>Bacteroidia</taxon>
        <taxon>Bacteroidales</taxon>
        <taxon>Bacteroidaceae</taxon>
        <taxon>Phocaeicola</taxon>
    </lineage>
</organism>
<comment type="caution">
    <text evidence="2">The sequence shown here is derived from an EMBL/GenBank/DDBJ whole genome shotgun (WGS) entry which is preliminary data.</text>
</comment>
<gene>
    <name evidence="2" type="ORF">DWX04_16135</name>
</gene>
<dbReference type="Proteomes" id="UP000283833">
    <property type="component" value="Unassembled WGS sequence"/>
</dbReference>
<dbReference type="EMBL" id="QRXI01000024">
    <property type="protein sequence ID" value="RGT89514.1"/>
    <property type="molecule type" value="Genomic_DNA"/>
</dbReference>
<feature type="region of interest" description="Disordered" evidence="1">
    <location>
        <begin position="318"/>
        <end position="346"/>
    </location>
</feature>
<evidence type="ECO:0000313" key="3">
    <source>
        <dbReference type="Proteomes" id="UP000283833"/>
    </source>
</evidence>
<sequence length="409" mass="48041">MELYQKQKKCLHIYRSINIYIKLGICWGCLLLTSCNNKSNYKNSNEVISIAEKVDTVVYDMIQKVEEQNASSSWFWYRYKINGKCGALNEDKEIIIPALYESICYGIFPNLFTVVTDKKIWGAYTKEGMELIPTSRGYTGMIREELSNERFYYCVAKGEYYGACDEDGNEFIEPLYSYITYTDKGNDENDIDYSSFGVKDEKEEKFLYMYMNEINKVVRFPTPIWRKKYICKKYYSKSENRWINSDEISYDVSKYDNHLIIGLFRYDCNSKRNGYSCYERKNDDGYFYIKENDNLIFETENSIYEFIERMQVSSNQSLEQSASVSSNNQNQNNFSNNVPYVTSDKNQNDSYDNKVNTYQPDCPHCHGFGKCWTCNGRKLVLNPLTNEYMKCPNCTDGICSYCDGTRKKQ</sequence>
<dbReference type="PROSITE" id="PS51257">
    <property type="entry name" value="PROKAR_LIPOPROTEIN"/>
    <property type="match status" value="1"/>
</dbReference>
<dbReference type="RefSeq" id="WP_117853544.1">
    <property type="nucleotide sequence ID" value="NZ_QRXI01000024.1"/>
</dbReference>
<evidence type="ECO:0000313" key="2">
    <source>
        <dbReference type="EMBL" id="RGT89514.1"/>
    </source>
</evidence>
<evidence type="ECO:0000256" key="1">
    <source>
        <dbReference type="SAM" id="MobiDB-lite"/>
    </source>
</evidence>
<protein>
    <recommendedName>
        <fullName evidence="4">WG repeat-containing protein</fullName>
    </recommendedName>
</protein>
<name>A0A412QEX1_PHOVU</name>
<proteinExistence type="predicted"/>
<feature type="compositionally biased region" description="Low complexity" evidence="1">
    <location>
        <begin position="320"/>
        <end position="337"/>
    </location>
</feature>